<evidence type="ECO:0000256" key="1">
    <source>
        <dbReference type="ARBA" id="ARBA00005594"/>
    </source>
</evidence>
<keyword evidence="2 8" id="KW-0436">Ligase</keyword>
<dbReference type="RefSeq" id="WP_160583796.1">
    <property type="nucleotide sequence ID" value="NZ_QQRD01000001.1"/>
</dbReference>
<dbReference type="FunFam" id="3.40.50.620:FF:000077">
    <property type="entry name" value="Leucine--tRNA ligase"/>
    <property type="match status" value="1"/>
</dbReference>
<dbReference type="HAMAP" id="MF_00049_B">
    <property type="entry name" value="Leu_tRNA_synth_B"/>
    <property type="match status" value="1"/>
</dbReference>
<name>A0AAW9XAV9_MESFC</name>
<dbReference type="PANTHER" id="PTHR43740">
    <property type="entry name" value="LEUCYL-TRNA SYNTHETASE"/>
    <property type="match status" value="1"/>
</dbReference>
<dbReference type="Pfam" id="PF13603">
    <property type="entry name" value="tRNA-synt_1_2"/>
    <property type="match status" value="1"/>
</dbReference>
<sequence>MLDHRIIEKKWQNYWYKNNVFQTTDSSKKKFYILDMFPYPSASGLHLGHPIGYTASDIVARFKRLNGFDVLHPMGWDAFGLPAEQYAIKTGNHPGGFTKKNIKNFKKQIISFGFSYDWNKEVNTSDPEFYEQTQWIFKLLYKANLAEIRDVEVNWCPELGTVLANEELKRDKNGNFVSERGNFPVVLKKMKQWVLKITEYAQKLLDGLDDVSFPDSLKTLQRKWIGKSEGWKVKFPFKNKEGFLEIFTTRIETFYGVSFLAISPLHSFAQELAKKSAEISQFIKRNSFLSPKLQSKTTGIFTNLYVKHPLNSCKIPIYIANYVINDYASSAIMGVPAHNLNDLEFARIFKINYISVINSENLLINSAEFNGKNSEEAKNLIFEKLKSMNLAEKSITFRLKDWVFSRQRYWGEPFPVYFDETEKIYLEEKIVKLPYKDKITPSGDMQSPLASIKDWVFFEKDGKTYRRETNTMPQWAGSSWYYLAFILKEKDKYLKLNTKPAFEKFQKWLPVDLYIGGQEHAVGHLIYSRFWHKVLFEAGVVPNSEPFKKIIHQGMLLGPDGQKMSKSKGNVINPSQVIEEYGADSVRLFLMFMGPISENRIWDENGLKSIYNWIQRVIRTILTDYEIEESLEKDHEFTYFFNNFVFEITALIESFKFNVAISKLMAYINFLNKKQKIPSKKYLTDFLIIFSVFAPHIAEELLEKLGEKPLNLQSWPQFDKSKIVKYTYNLPVSVNGKNRAILELNEAKSKDEIIEIAKKDCKIRKYLNGMQISKVIFIPKKILNFIVKSI</sequence>
<dbReference type="GO" id="GO:0006429">
    <property type="term" value="P:leucyl-tRNA aminoacylation"/>
    <property type="evidence" value="ECO:0007669"/>
    <property type="project" value="UniProtKB-UniRule"/>
</dbReference>
<evidence type="ECO:0000256" key="6">
    <source>
        <dbReference type="ARBA" id="ARBA00023146"/>
    </source>
</evidence>
<comment type="similarity">
    <text evidence="1 8 9">Belongs to the class-I aminoacyl-tRNA synthetase family.</text>
</comment>
<dbReference type="GO" id="GO:0005829">
    <property type="term" value="C:cytosol"/>
    <property type="evidence" value="ECO:0007669"/>
    <property type="project" value="TreeGrafter"/>
</dbReference>
<dbReference type="InterPro" id="IPR009080">
    <property type="entry name" value="tRNAsynth_Ia_anticodon-bd"/>
</dbReference>
<evidence type="ECO:0000313" key="14">
    <source>
        <dbReference type="EMBL" id="MXR56635.1"/>
    </source>
</evidence>
<comment type="subcellular location">
    <subcellularLocation>
        <location evidence="8">Cytoplasm</location>
    </subcellularLocation>
</comment>
<dbReference type="Pfam" id="PF09334">
    <property type="entry name" value="tRNA-synt_1g"/>
    <property type="match status" value="1"/>
</dbReference>
<dbReference type="NCBIfam" id="TIGR00396">
    <property type="entry name" value="leuS_bact"/>
    <property type="match status" value="1"/>
</dbReference>
<dbReference type="EMBL" id="QQRD01000001">
    <property type="protein sequence ID" value="MXR56635.1"/>
    <property type="molecule type" value="Genomic_DNA"/>
</dbReference>
<evidence type="ECO:0000313" key="15">
    <source>
        <dbReference type="Proteomes" id="UP001193441"/>
    </source>
</evidence>
<feature type="short sequence motif" description="'KMSKS' region" evidence="8">
    <location>
        <begin position="563"/>
        <end position="567"/>
    </location>
</feature>
<dbReference type="Gene3D" id="3.10.20.590">
    <property type="match status" value="1"/>
</dbReference>
<feature type="domain" description="Leucyl-tRNA synthetase editing" evidence="13">
    <location>
        <begin position="222"/>
        <end position="385"/>
    </location>
</feature>
<dbReference type="InterPro" id="IPR002302">
    <property type="entry name" value="Leu-tRNA-ligase"/>
</dbReference>
<feature type="domain" description="Methionyl/Valyl/Leucyl/Isoleucyl-tRNA synthetase anticodon-binding" evidence="11">
    <location>
        <begin position="634"/>
        <end position="752"/>
    </location>
</feature>
<keyword evidence="6 8" id="KW-0030">Aminoacyl-tRNA synthetase</keyword>
<dbReference type="InterPro" id="IPR002300">
    <property type="entry name" value="aa-tRNA-synth_Ia"/>
</dbReference>
<dbReference type="GO" id="GO:0002161">
    <property type="term" value="F:aminoacyl-tRNA deacylase activity"/>
    <property type="evidence" value="ECO:0007669"/>
    <property type="project" value="InterPro"/>
</dbReference>
<evidence type="ECO:0000256" key="7">
    <source>
        <dbReference type="ARBA" id="ARBA00047469"/>
    </source>
</evidence>
<keyword evidence="8" id="KW-0963">Cytoplasm</keyword>
<dbReference type="GO" id="GO:0005524">
    <property type="term" value="F:ATP binding"/>
    <property type="evidence" value="ECO:0007669"/>
    <property type="project" value="UniProtKB-UniRule"/>
</dbReference>
<comment type="caution">
    <text evidence="14">The sequence shown here is derived from an EMBL/GenBank/DDBJ whole genome shotgun (WGS) entry which is preliminary data.</text>
</comment>
<organism evidence="14 15">
    <name type="scientific">Mesomycoplasma flocculare</name>
    <name type="common">Mycoplasma flocculare</name>
    <dbReference type="NCBI Taxonomy" id="2128"/>
    <lineage>
        <taxon>Bacteria</taxon>
        <taxon>Bacillati</taxon>
        <taxon>Mycoplasmatota</taxon>
        <taxon>Mycoplasmoidales</taxon>
        <taxon>Metamycoplasmataceae</taxon>
        <taxon>Mesomycoplasma</taxon>
    </lineage>
</organism>
<keyword evidence="5 8" id="KW-0648">Protein biosynthesis</keyword>
<feature type="binding site" evidence="8">
    <location>
        <position position="566"/>
    </location>
    <ligand>
        <name>ATP</name>
        <dbReference type="ChEBI" id="CHEBI:30616"/>
    </ligand>
</feature>
<dbReference type="InterPro" id="IPR013155">
    <property type="entry name" value="M/V/L/I-tRNA-synth_anticd-bd"/>
</dbReference>
<evidence type="ECO:0000256" key="2">
    <source>
        <dbReference type="ARBA" id="ARBA00022598"/>
    </source>
</evidence>
<accession>A0AAW9XAV9</accession>
<evidence type="ECO:0000256" key="4">
    <source>
        <dbReference type="ARBA" id="ARBA00022840"/>
    </source>
</evidence>
<dbReference type="EC" id="6.1.1.4" evidence="8"/>
<feature type="domain" description="Methionyl/Leucyl tRNA synthetase" evidence="12">
    <location>
        <begin position="37"/>
        <end position="168"/>
    </location>
</feature>
<evidence type="ECO:0000259" key="13">
    <source>
        <dbReference type="Pfam" id="PF13603"/>
    </source>
</evidence>
<evidence type="ECO:0000259" key="11">
    <source>
        <dbReference type="Pfam" id="PF08264"/>
    </source>
</evidence>
<dbReference type="Proteomes" id="UP001193441">
    <property type="component" value="Unassembled WGS sequence"/>
</dbReference>
<dbReference type="GO" id="GO:0004823">
    <property type="term" value="F:leucine-tRNA ligase activity"/>
    <property type="evidence" value="ECO:0007669"/>
    <property type="project" value="UniProtKB-UniRule"/>
</dbReference>
<dbReference type="PRINTS" id="PR00985">
    <property type="entry name" value="TRNASYNTHLEU"/>
</dbReference>
<protein>
    <recommendedName>
        <fullName evidence="8">Leucine--tRNA ligase</fullName>
        <ecNumber evidence="8">6.1.1.4</ecNumber>
    </recommendedName>
    <alternativeName>
        <fullName evidence="8">Leucyl-tRNA synthetase</fullName>
        <shortName evidence="8">LeuRS</shortName>
    </alternativeName>
</protein>
<dbReference type="Pfam" id="PF08264">
    <property type="entry name" value="Anticodon_1"/>
    <property type="match status" value="1"/>
</dbReference>
<keyword evidence="4 8" id="KW-0067">ATP-binding</keyword>
<evidence type="ECO:0000256" key="9">
    <source>
        <dbReference type="RuleBase" id="RU363039"/>
    </source>
</evidence>
<evidence type="ECO:0000259" key="10">
    <source>
        <dbReference type="Pfam" id="PF00133"/>
    </source>
</evidence>
<dbReference type="InterPro" id="IPR014729">
    <property type="entry name" value="Rossmann-like_a/b/a_fold"/>
</dbReference>
<dbReference type="InterPro" id="IPR015413">
    <property type="entry name" value="Methionyl/Leucyl_tRNA_Synth"/>
</dbReference>
<keyword evidence="3 8" id="KW-0547">Nucleotide-binding</keyword>
<evidence type="ECO:0000256" key="3">
    <source>
        <dbReference type="ARBA" id="ARBA00022741"/>
    </source>
</evidence>
<dbReference type="InterPro" id="IPR025709">
    <property type="entry name" value="Leu_tRNA-synth_edit"/>
</dbReference>
<dbReference type="Gene3D" id="1.10.730.10">
    <property type="entry name" value="Isoleucyl-tRNA Synthetase, Domain 1"/>
    <property type="match status" value="1"/>
</dbReference>
<dbReference type="Gene3D" id="3.40.50.620">
    <property type="entry name" value="HUPs"/>
    <property type="match status" value="2"/>
</dbReference>
<comment type="catalytic activity">
    <reaction evidence="7 8">
        <text>tRNA(Leu) + L-leucine + ATP = L-leucyl-tRNA(Leu) + AMP + diphosphate</text>
        <dbReference type="Rhea" id="RHEA:11688"/>
        <dbReference type="Rhea" id="RHEA-COMP:9613"/>
        <dbReference type="Rhea" id="RHEA-COMP:9622"/>
        <dbReference type="ChEBI" id="CHEBI:30616"/>
        <dbReference type="ChEBI" id="CHEBI:33019"/>
        <dbReference type="ChEBI" id="CHEBI:57427"/>
        <dbReference type="ChEBI" id="CHEBI:78442"/>
        <dbReference type="ChEBI" id="CHEBI:78494"/>
        <dbReference type="ChEBI" id="CHEBI:456215"/>
        <dbReference type="EC" id="6.1.1.4"/>
    </reaction>
</comment>
<dbReference type="PANTHER" id="PTHR43740:SF2">
    <property type="entry name" value="LEUCINE--TRNA LIGASE, MITOCHONDRIAL"/>
    <property type="match status" value="1"/>
</dbReference>
<dbReference type="SUPFAM" id="SSF47323">
    <property type="entry name" value="Anticodon-binding domain of a subclass of class I aminoacyl-tRNA synthetases"/>
    <property type="match status" value="1"/>
</dbReference>
<dbReference type="Pfam" id="PF00133">
    <property type="entry name" value="tRNA-synt_1"/>
    <property type="match status" value="1"/>
</dbReference>
<evidence type="ECO:0000256" key="5">
    <source>
        <dbReference type="ARBA" id="ARBA00022917"/>
    </source>
</evidence>
<dbReference type="InterPro" id="IPR009008">
    <property type="entry name" value="Val/Leu/Ile-tRNA-synth_edit"/>
</dbReference>
<evidence type="ECO:0000256" key="8">
    <source>
        <dbReference type="HAMAP-Rule" id="MF_00049"/>
    </source>
</evidence>
<dbReference type="SUPFAM" id="SSF52374">
    <property type="entry name" value="Nucleotidylyl transferase"/>
    <property type="match status" value="1"/>
</dbReference>
<reference evidence="14" key="1">
    <citation type="submission" date="2018-07" db="EMBL/GenBank/DDBJ databases">
        <title>Genetic characterization of Mycoplasma hyopneumoniae, M. hyorhinis and M. flocculare isolates through whole genome sequencing analysis: comparative analysis of sequence types and putative genes involved in virulence.</title>
        <authorList>
            <person name="Fourour S."/>
            <person name="Lucas P."/>
            <person name="Touzain F."/>
            <person name="Tocqueville V."/>
            <person name="Kempf I."/>
            <person name="Marois-Crehan C."/>
        </authorList>
    </citation>
    <scope>NUCLEOTIDE SEQUENCE</scope>
    <source>
        <strain evidence="14">MF22</strain>
    </source>
</reference>
<dbReference type="CDD" id="cd00812">
    <property type="entry name" value="LeuRS_core"/>
    <property type="match status" value="1"/>
</dbReference>
<proteinExistence type="inferred from homology"/>
<gene>
    <name evidence="8" type="primary">leuS</name>
    <name evidence="14" type="ORF">DR094_01325</name>
</gene>
<evidence type="ECO:0000259" key="12">
    <source>
        <dbReference type="Pfam" id="PF09334"/>
    </source>
</evidence>
<comment type="caution">
    <text evidence="8">Lacks conserved residue(s) required for the propagation of feature annotation.</text>
</comment>
<feature type="domain" description="Aminoacyl-tRNA synthetase class Ia" evidence="10">
    <location>
        <begin position="399"/>
        <end position="594"/>
    </location>
</feature>
<dbReference type="AlphaFoldDB" id="A0AAW9XAV9"/>
<dbReference type="SUPFAM" id="SSF50677">
    <property type="entry name" value="ValRS/IleRS/LeuRS editing domain"/>
    <property type="match status" value="1"/>
</dbReference>